<dbReference type="InterPro" id="IPR014710">
    <property type="entry name" value="RmlC-like_jellyroll"/>
</dbReference>
<dbReference type="InterPro" id="IPR050397">
    <property type="entry name" value="Env_Response_Regulators"/>
</dbReference>
<keyword evidence="5" id="KW-0418">Kinase</keyword>
<dbReference type="Pfam" id="PF13545">
    <property type="entry name" value="HTH_Crp_2"/>
    <property type="match status" value="1"/>
</dbReference>
<keyword evidence="2" id="KW-0238">DNA-binding</keyword>
<keyword evidence="1" id="KW-0805">Transcription regulation</keyword>
<dbReference type="OrthoDB" id="8969464at2"/>
<evidence type="ECO:0000259" key="4">
    <source>
        <dbReference type="PROSITE" id="PS51063"/>
    </source>
</evidence>
<name>A0A1H8D574_9BURK</name>
<dbReference type="AlphaFoldDB" id="A0A1H8D574"/>
<dbReference type="SMART" id="SM00419">
    <property type="entry name" value="HTH_CRP"/>
    <property type="match status" value="1"/>
</dbReference>
<evidence type="ECO:0000313" key="6">
    <source>
        <dbReference type="Proteomes" id="UP000199531"/>
    </source>
</evidence>
<feature type="domain" description="HTH crp-type" evidence="4">
    <location>
        <begin position="163"/>
        <end position="229"/>
    </location>
</feature>
<evidence type="ECO:0000313" key="5">
    <source>
        <dbReference type="EMBL" id="SEN01647.1"/>
    </source>
</evidence>
<dbReference type="CDD" id="cd00038">
    <property type="entry name" value="CAP_ED"/>
    <property type="match status" value="1"/>
</dbReference>
<dbReference type="RefSeq" id="WP_091812841.1">
    <property type="nucleotide sequence ID" value="NZ_FOCW01000001.1"/>
</dbReference>
<dbReference type="EMBL" id="FOCW01000001">
    <property type="protein sequence ID" value="SEN01647.1"/>
    <property type="molecule type" value="Genomic_DNA"/>
</dbReference>
<dbReference type="GO" id="GO:0003677">
    <property type="term" value="F:DNA binding"/>
    <property type="evidence" value="ECO:0007669"/>
    <property type="project" value="UniProtKB-KW"/>
</dbReference>
<dbReference type="Proteomes" id="UP000199531">
    <property type="component" value="Unassembled WGS sequence"/>
</dbReference>
<keyword evidence="5" id="KW-0808">Transferase</keyword>
<gene>
    <name evidence="5" type="ORF">SAMN02745977_00163</name>
</gene>
<organism evidence="5 6">
    <name type="scientific">Brachymonas denitrificans DSM 15123</name>
    <dbReference type="NCBI Taxonomy" id="1121117"/>
    <lineage>
        <taxon>Bacteria</taxon>
        <taxon>Pseudomonadati</taxon>
        <taxon>Pseudomonadota</taxon>
        <taxon>Betaproteobacteria</taxon>
        <taxon>Burkholderiales</taxon>
        <taxon>Comamonadaceae</taxon>
        <taxon>Brachymonas</taxon>
    </lineage>
</organism>
<dbReference type="InterPro" id="IPR018490">
    <property type="entry name" value="cNMP-bd_dom_sf"/>
</dbReference>
<dbReference type="InterPro" id="IPR036390">
    <property type="entry name" value="WH_DNA-bd_sf"/>
</dbReference>
<dbReference type="Pfam" id="PF00027">
    <property type="entry name" value="cNMP_binding"/>
    <property type="match status" value="1"/>
</dbReference>
<dbReference type="PANTHER" id="PTHR24567:SF74">
    <property type="entry name" value="HTH-TYPE TRANSCRIPTIONAL REGULATOR ARCR"/>
    <property type="match status" value="1"/>
</dbReference>
<proteinExistence type="predicted"/>
<dbReference type="GO" id="GO:0005829">
    <property type="term" value="C:cytosol"/>
    <property type="evidence" value="ECO:0007669"/>
    <property type="project" value="TreeGrafter"/>
</dbReference>
<dbReference type="GO" id="GO:0016301">
    <property type="term" value="F:kinase activity"/>
    <property type="evidence" value="ECO:0007669"/>
    <property type="project" value="UniProtKB-KW"/>
</dbReference>
<dbReference type="PANTHER" id="PTHR24567">
    <property type="entry name" value="CRP FAMILY TRANSCRIPTIONAL REGULATORY PROTEIN"/>
    <property type="match status" value="1"/>
</dbReference>
<dbReference type="GO" id="GO:0003700">
    <property type="term" value="F:DNA-binding transcription factor activity"/>
    <property type="evidence" value="ECO:0007669"/>
    <property type="project" value="TreeGrafter"/>
</dbReference>
<dbReference type="PROSITE" id="PS51063">
    <property type="entry name" value="HTH_CRP_2"/>
    <property type="match status" value="1"/>
</dbReference>
<reference evidence="5 6" key="1">
    <citation type="submission" date="2016-10" db="EMBL/GenBank/DDBJ databases">
        <authorList>
            <person name="de Groot N.N."/>
        </authorList>
    </citation>
    <scope>NUCLEOTIDE SEQUENCE [LARGE SCALE GENOMIC DNA]</scope>
    <source>
        <strain evidence="5 6">DSM 15123</strain>
    </source>
</reference>
<dbReference type="STRING" id="1121117.SAMN02745977_00163"/>
<evidence type="ECO:0000256" key="3">
    <source>
        <dbReference type="ARBA" id="ARBA00023163"/>
    </source>
</evidence>
<dbReference type="InterPro" id="IPR012318">
    <property type="entry name" value="HTH_CRP"/>
</dbReference>
<keyword evidence="3" id="KW-0804">Transcription</keyword>
<dbReference type="Gene3D" id="2.60.120.10">
    <property type="entry name" value="Jelly Rolls"/>
    <property type="match status" value="1"/>
</dbReference>
<protein>
    <submittedName>
        <fullName evidence="5">cAMP-binding domain of CRP or a regulatory subunit of cAMP-dependent protein kinases</fullName>
    </submittedName>
</protein>
<dbReference type="SUPFAM" id="SSF51206">
    <property type="entry name" value="cAMP-binding domain-like"/>
    <property type="match status" value="1"/>
</dbReference>
<dbReference type="SUPFAM" id="SSF46785">
    <property type="entry name" value="Winged helix' DNA-binding domain"/>
    <property type="match status" value="1"/>
</dbReference>
<sequence>MRSPCTSDRASATATPRAPTLEEARGNLLLAGLPADAWQRWQPQLELIELQRGDVLYDGGVAISHVVFPTTAIVSLQYLLQDGRATEIAIIGRPGMVGVSRLLGGENTPSRAVVQHTGQAMRLPADFLMQEFTTQPAVMHMLLRYMQALITQMAQNAVCHRHHSIEQHLCRWLLLNLDRLHGNEVPVTHENIAHLLGVRREGVTEAAGQLQRAGLIGRRRGHITVLDRPGLEARCCECYDVVRREYDRLLPPTTGN</sequence>
<keyword evidence="6" id="KW-1185">Reference proteome</keyword>
<accession>A0A1H8D574</accession>
<evidence type="ECO:0000256" key="2">
    <source>
        <dbReference type="ARBA" id="ARBA00023125"/>
    </source>
</evidence>
<dbReference type="InterPro" id="IPR000595">
    <property type="entry name" value="cNMP-bd_dom"/>
</dbReference>
<evidence type="ECO:0000256" key="1">
    <source>
        <dbReference type="ARBA" id="ARBA00023015"/>
    </source>
</evidence>